<dbReference type="Proteomes" id="UP001434737">
    <property type="component" value="Chromosome"/>
</dbReference>
<evidence type="ECO:0008006" key="3">
    <source>
        <dbReference type="Google" id="ProtNLM"/>
    </source>
</evidence>
<dbReference type="RefSeq" id="WP_300450408.1">
    <property type="nucleotide sequence ID" value="NZ_CP145316.1"/>
</dbReference>
<organism evidence="1 2">
    <name type="scientific">Helicobacter mastomyrinus</name>
    <dbReference type="NCBI Taxonomy" id="287948"/>
    <lineage>
        <taxon>Bacteria</taxon>
        <taxon>Pseudomonadati</taxon>
        <taxon>Campylobacterota</taxon>
        <taxon>Epsilonproteobacteria</taxon>
        <taxon>Campylobacterales</taxon>
        <taxon>Helicobacteraceae</taxon>
        <taxon>Helicobacter</taxon>
    </lineage>
</organism>
<evidence type="ECO:0000313" key="1">
    <source>
        <dbReference type="EMBL" id="XAM17587.1"/>
    </source>
</evidence>
<keyword evidence="2" id="KW-1185">Reference proteome</keyword>
<dbReference type="EMBL" id="CP145316">
    <property type="protein sequence ID" value="XAM17587.1"/>
    <property type="molecule type" value="Genomic_DNA"/>
</dbReference>
<accession>A0ABZ3F350</accession>
<sequence>MYGEAKIYLAKVIAVDKAKVKVQYSHTKSDFVPYLQTSNAFKTHFTPPQINEVVIFFKFERSGFVIGSILPPYKIPNENNQERITYADGTSITYENGILEVSSLKELIIKCKNATIQADSISLGESVSDLSGVVTGECVCPFTGSPHADFSQKVKVAK</sequence>
<evidence type="ECO:0000313" key="2">
    <source>
        <dbReference type="Proteomes" id="UP001434737"/>
    </source>
</evidence>
<proteinExistence type="predicted"/>
<name>A0ABZ3F350_9HELI</name>
<reference evidence="1 2" key="1">
    <citation type="submission" date="2024-02" db="EMBL/GenBank/DDBJ databases">
        <title>Genome and pathogenicity analysis of Helicobacter mastomyrinus isolated from mice.</title>
        <authorList>
            <person name="Zhu L."/>
        </authorList>
    </citation>
    <scope>NUCLEOTIDE SEQUENCE [LARGE SCALE GENOMIC DNA]</scope>
    <source>
        <strain evidence="1 2">Hm-17</strain>
    </source>
</reference>
<protein>
    <recommendedName>
        <fullName evidence="3">Phage baseplate assembly protein V</fullName>
    </recommendedName>
</protein>
<gene>
    <name evidence="1" type="ORF">V3I05_07820</name>
</gene>